<dbReference type="HOGENOM" id="CLU_2044466_0_0_2"/>
<evidence type="ECO:0000313" key="1">
    <source>
        <dbReference type="EMBL" id="ADI73628.1"/>
    </source>
</evidence>
<organism evidence="1 2">
    <name type="scientific">Methanohalobium evestigatum (strain ATCC BAA-1072 / DSM 3721 / NBRC 107634 / OCM 161 / Z-7303)</name>
    <dbReference type="NCBI Taxonomy" id="644295"/>
    <lineage>
        <taxon>Archaea</taxon>
        <taxon>Methanobacteriati</taxon>
        <taxon>Methanobacteriota</taxon>
        <taxon>Stenosarchaea group</taxon>
        <taxon>Methanomicrobia</taxon>
        <taxon>Methanosarcinales</taxon>
        <taxon>Methanosarcinaceae</taxon>
        <taxon>Methanohalobium</taxon>
    </lineage>
</organism>
<dbReference type="RefSeq" id="WP_013194196.1">
    <property type="nucleotide sequence ID" value="NC_014253.1"/>
</dbReference>
<protein>
    <recommendedName>
        <fullName evidence="3">ArnR1-like winged helix-turn-helix domain-containing protein</fullName>
    </recommendedName>
</protein>
<keyword evidence="2" id="KW-1185">Reference proteome</keyword>
<dbReference type="EMBL" id="CP002069">
    <property type="protein sequence ID" value="ADI73628.1"/>
    <property type="molecule type" value="Genomic_DNA"/>
</dbReference>
<evidence type="ECO:0000313" key="2">
    <source>
        <dbReference type="Proteomes" id="UP000000391"/>
    </source>
</evidence>
<dbReference type="AlphaFoldDB" id="D7E704"/>
<dbReference type="KEGG" id="mev:Metev_0727"/>
<accession>D7E704</accession>
<reference evidence="1 2" key="1">
    <citation type="submission" date="2010-06" db="EMBL/GenBank/DDBJ databases">
        <title>Complete sequence chromosome of Methanohalobium evestigatum Z-7303.</title>
        <authorList>
            <consortium name="US DOE Joint Genome Institute"/>
            <person name="Lucas S."/>
            <person name="Copeland A."/>
            <person name="Lapidus A."/>
            <person name="Cheng J.-F."/>
            <person name="Bruce D."/>
            <person name="Goodwin L."/>
            <person name="Pitluck S."/>
            <person name="Saunders E."/>
            <person name="Detter J.C."/>
            <person name="Han C."/>
            <person name="Tapia R."/>
            <person name="Land M."/>
            <person name="Hauser L."/>
            <person name="Kyrpides N."/>
            <person name="Mikhailova N."/>
            <person name="Sieprawska-Lupa M."/>
            <person name="Whitman W.B."/>
            <person name="Anderson I."/>
            <person name="Woyke T."/>
        </authorList>
    </citation>
    <scope>NUCLEOTIDE SEQUENCE [LARGE SCALE GENOMIC DNA]</scope>
    <source>
        <strain evidence="2">ATCC BAA-1072 / DSM 3721 / NBRC 107634 / OCM 161 / Z-7303</strain>
    </source>
</reference>
<name>D7E704_METEZ</name>
<dbReference type="GeneID" id="9346348"/>
<proteinExistence type="predicted"/>
<sequence length="120" mass="13780">MSEEIDVEFEKEVASFYQSLGINQGPGDLQYRVILKVLKKNDGNVTSFSEIRSYTDLFADRGSIGSKMKTVFQLEGLVNKVKWGGYTITDKGRIASKFLDETTEFYKDTRQYKDILDRMP</sequence>
<dbReference type="Proteomes" id="UP000000391">
    <property type="component" value="Chromosome"/>
</dbReference>
<evidence type="ECO:0008006" key="3">
    <source>
        <dbReference type="Google" id="ProtNLM"/>
    </source>
</evidence>
<dbReference type="STRING" id="644295.Metev_0727"/>
<dbReference type="OrthoDB" id="120764at2157"/>
<gene>
    <name evidence="1" type="ordered locus">Metev_0727</name>
</gene>